<comment type="caution">
    <text evidence="3">The sequence shown here is derived from an EMBL/GenBank/DDBJ whole genome shotgun (WGS) entry which is preliminary data.</text>
</comment>
<evidence type="ECO:0000256" key="1">
    <source>
        <dbReference type="SAM" id="MobiDB-lite"/>
    </source>
</evidence>
<dbReference type="EMBL" id="QZBZ01000575">
    <property type="protein sequence ID" value="TIA28500.1"/>
    <property type="molecule type" value="Genomic_DNA"/>
</dbReference>
<evidence type="ECO:0000259" key="2">
    <source>
        <dbReference type="Pfam" id="PF20516"/>
    </source>
</evidence>
<proteinExistence type="predicted"/>
<dbReference type="Pfam" id="PF20516">
    <property type="entry name" value="PDDEXK_12"/>
    <property type="match status" value="1"/>
</dbReference>
<dbReference type="AlphaFoldDB" id="A0A4T0B3D0"/>
<gene>
    <name evidence="3" type="ORF">D6C78_10714</name>
</gene>
<feature type="region of interest" description="Disordered" evidence="1">
    <location>
        <begin position="104"/>
        <end position="134"/>
    </location>
</feature>
<evidence type="ECO:0000313" key="4">
    <source>
        <dbReference type="Proteomes" id="UP000308724"/>
    </source>
</evidence>
<feature type="domain" description="PD-(D/E)XK nuclease-like" evidence="2">
    <location>
        <begin position="184"/>
        <end position="436"/>
    </location>
</feature>
<accession>A0A4T0B3D0</accession>
<sequence>MESRSWWSLTMYDDLTIEEWIKTTASEHEDLSSPRIAADSSTPSTNAKRCAPDETCLQPYPTPEPQPKRRRKMCSMDDGPGHQDIDATPRAATIRPLVHKSFDSALSSTTSSQASVTSRGSKRSRSDATSPSKRAILRALPQSIHLHTYRESVVHLDAPLGFKELVDRILDYAEGLNTVPEEFKRRFRREDLYYDQTNDRSRLGGAPTLDDVDRIADKACELSEDAESEAAWNCFVHGPLCVLAESSSLHSQSVSIKNISSVHATISPSLLNPASQDGQPIRSKMVDFAIVLRPNEKLASALPLTGRYIDGGVRSFNHTRYGPLTNKPIVISIETKPEGESLQEAEIQLAVWAAAHLSRLRDLLDESKAETTDLPWLPLLIAQGPQWYFLFASRSAAGTTDVWTKVEFGNASTRLGVFKIVSVLQLLFEWSETRYRPWFEENALVKV</sequence>
<dbReference type="InterPro" id="IPR046797">
    <property type="entry name" value="PDDEXK_12"/>
</dbReference>
<evidence type="ECO:0000313" key="3">
    <source>
        <dbReference type="EMBL" id="TIA28500.1"/>
    </source>
</evidence>
<dbReference type="Proteomes" id="UP000308724">
    <property type="component" value="Unassembled WGS sequence"/>
</dbReference>
<protein>
    <recommendedName>
        <fullName evidence="2">PD-(D/E)XK nuclease-like domain-containing protein</fullName>
    </recommendedName>
</protein>
<name>A0A4T0B3D0_AURPU</name>
<feature type="region of interest" description="Disordered" evidence="1">
    <location>
        <begin position="26"/>
        <end position="89"/>
    </location>
</feature>
<reference evidence="3 4" key="1">
    <citation type="submission" date="2018-10" db="EMBL/GenBank/DDBJ databases">
        <title>Fifty Aureobasidium pullulans genomes reveal a recombining polyextremotolerant generalist.</title>
        <authorList>
            <person name="Gostincar C."/>
            <person name="Turk M."/>
            <person name="Zajc J."/>
            <person name="Gunde-Cimerman N."/>
        </authorList>
    </citation>
    <scope>NUCLEOTIDE SEQUENCE [LARGE SCALE GENOMIC DNA]</scope>
    <source>
        <strain evidence="3 4">EXF-1645</strain>
    </source>
</reference>
<organism evidence="3 4">
    <name type="scientific">Aureobasidium pullulans</name>
    <name type="common">Black yeast</name>
    <name type="synonym">Pullularia pullulans</name>
    <dbReference type="NCBI Taxonomy" id="5580"/>
    <lineage>
        <taxon>Eukaryota</taxon>
        <taxon>Fungi</taxon>
        <taxon>Dikarya</taxon>
        <taxon>Ascomycota</taxon>
        <taxon>Pezizomycotina</taxon>
        <taxon>Dothideomycetes</taxon>
        <taxon>Dothideomycetidae</taxon>
        <taxon>Dothideales</taxon>
        <taxon>Saccotheciaceae</taxon>
        <taxon>Aureobasidium</taxon>
    </lineage>
</organism>
<feature type="compositionally biased region" description="Low complexity" evidence="1">
    <location>
        <begin position="104"/>
        <end position="118"/>
    </location>
</feature>